<dbReference type="Proteomes" id="UP000028840">
    <property type="component" value="Unassembled WGS sequence"/>
</dbReference>
<feature type="compositionally biased region" description="Basic and acidic residues" evidence="1">
    <location>
        <begin position="2723"/>
        <end position="2734"/>
    </location>
</feature>
<evidence type="ECO:0008006" key="4">
    <source>
        <dbReference type="Google" id="ProtNLM"/>
    </source>
</evidence>
<feature type="compositionally biased region" description="Polar residues" evidence="1">
    <location>
        <begin position="1552"/>
        <end position="1566"/>
    </location>
</feature>
<feature type="region of interest" description="Disordered" evidence="1">
    <location>
        <begin position="2619"/>
        <end position="2647"/>
    </location>
</feature>
<reference evidence="2 3" key="1">
    <citation type="submission" date="2014-08" db="EMBL/GenBank/DDBJ databases">
        <authorList>
            <person name="Sibley D."/>
            <person name="Venepally P."/>
            <person name="Karamycheva S."/>
            <person name="Hadjithomas M."/>
            <person name="Khan A."/>
            <person name="Brunk B."/>
            <person name="Roos D."/>
            <person name="Caler E."/>
            <person name="Lorenzi H."/>
        </authorList>
    </citation>
    <scope>NUCLEOTIDE SEQUENCE [LARGE SCALE GENOMIC DNA]</scope>
    <source>
        <strain evidence="2 3">VAND</strain>
    </source>
</reference>
<dbReference type="VEuPathDB" id="ToxoDB:TGVAND_294740"/>
<name>A0A086PSQ5_TOXGO</name>
<feature type="region of interest" description="Disordered" evidence="1">
    <location>
        <begin position="1459"/>
        <end position="1499"/>
    </location>
</feature>
<feature type="region of interest" description="Disordered" evidence="1">
    <location>
        <begin position="615"/>
        <end position="706"/>
    </location>
</feature>
<feature type="region of interest" description="Disordered" evidence="1">
    <location>
        <begin position="2024"/>
        <end position="2071"/>
    </location>
</feature>
<feature type="compositionally biased region" description="Basic and acidic residues" evidence="1">
    <location>
        <begin position="2935"/>
        <end position="2954"/>
    </location>
</feature>
<feature type="compositionally biased region" description="Acidic residues" evidence="1">
    <location>
        <begin position="1267"/>
        <end position="1285"/>
    </location>
</feature>
<feature type="compositionally biased region" description="Basic and acidic residues" evidence="1">
    <location>
        <begin position="3299"/>
        <end position="3328"/>
    </location>
</feature>
<feature type="compositionally biased region" description="Basic and acidic residues" evidence="1">
    <location>
        <begin position="2059"/>
        <end position="2071"/>
    </location>
</feature>
<feature type="compositionally biased region" description="Basic and acidic residues" evidence="1">
    <location>
        <begin position="2827"/>
        <end position="2846"/>
    </location>
</feature>
<feature type="compositionally biased region" description="Low complexity" evidence="1">
    <location>
        <begin position="624"/>
        <end position="674"/>
    </location>
</feature>
<sequence length="3441" mass="375865">MATHITQQMDSRTCMLALQGTFEEESEEENERRLERTGDGALQARAAKDAAQKAEKGASVQPRLSRGGRRPAEGLACADGGLQERKEGDKHGEGEGRLSERGEVRDLERRGIEASCVVECLSDSRWGSEDRRDASQHGLDRHESRQREEAGEARDEEDLDRKEPDFGEETGGRRGEGDIEETQRSQDEEKETCGELGCYGRRDRESEGEKRRDAGGRTRWGKRFSDEDEEETRIKGDRELLREQWLGEIEEGVRKEETKAKIARAAEDEESAASEQEKPGDSACRGGRETTFREREGDWQSARYLGGSGEMAEGEEDEETSVRKAIARIWGRGTANAAQMVQSFQRQDPHASRALVESSQEGEAIANGEEEEEKKEGEDEGEQEEESAEEEEEAAEEEEEEAAEEEEEEAAEEEEEAAEEEEEEEAEEEEEEEAEEEEEEEVEEEEEEVEEEEEEEVEEEEEEEVEEEEDEEAEEEEEEEEEVEEEEGCFSTGDVKLARCLLSGKRGGVFGGVPERQIPRLSLEMRCSSEGESSRLSSRDERPNRSIEEDEGPTDEALCVLSSSSMAALLRVVQKLPFESLVSFCCEYLRQLNSHLRCVHDLFRRREKQFRSYVTRCRRRTQASPSSSPRGSPSFSYSPPASPSSASSSSSHTCSSLGSMASSPPLCSPSSGSPDGVSRGEQRATRRRRGVSAAPREVPDGPVSSFSAARRARRSFPLHAGGAFDRRTGEEGAAFARDDLTRVSWADACEDWATCRLSRLRAIQRCCQVCTEPVLQLLSCAYLVRLLTWSKDKRELAFPVEPSSLAALVNALSTHRLQLLQLHKIHFPSLDRAVAALARLYVQSVAVSQVLPVFRGLLHSEFAGSLSLVLHVRSPLPFLFERDKRLLRGYEARASVGAAHGGGICFRDRDTAPPERCAVSACTAGSPPFHRGKAESGDTRKMSKSGQALSVCGTRGVSLCPEFPARVGSPPGGASGAWRFFFSRPSRLERTRELACMRAEQEAREAHRVLASFRRFSSEQRAFPSLKMDDLSDASLPLPCSFSLSAWYPAVLSRLLTRLLHAGGVSPSSAFLPASSSAGPSSSSLLSASTSRVCLSPASSASLLSREAASVSVPARSVSGAGLSPSGGPPVGREPRREESGGDAFSREARAGVSAVAPATLQLCRAVLFAFHAALKKFMVEAEVARRVYPSALSLTAQQVEAGAFAHAHIAAEFARYLADLSHCVSEQAAGRQTSAGRDEEKTAEEARDAGDGENERAEAEEGGKADDDEEEEEGQREGGGETDEEAFFVSWTVLEDKESCVKAAQALAEGASSAAHAVRRLGATRVRSSSFLPGWSFSRGGGTLELARGNSAGDRHASSDGELVFFLGKAYRWRAQSSEEGAAGDSDCPGTRSAAQRTAETESRGETKPGSARAAAEPRAIQVSCDEEDLLCAQVNALTQLVLFCAQVETPFAALATASRRRRESHAGRQRASELRRQREETQVKRQGEVRATRQRGIDLGRREREDFLFDSDSHSEKSLCVPRARGQKLNAEDEGKRLVHAGAWSDEETPQSSREPSPLRTQNDGTRERRRREQTRPEVKHASPSPSSLSKAEADEEEDEDEEESAESLIWREELRAGFAREAARFATLAQELKDRLVGLVTADAVHRIRSQPFIPSLPLSAVFAALLSPSREDGAPSLLSASLRLLPQCRVAVWEASMARVGEELVHAVLHTRLVPPQFSLGSLWPVTGAESPQSDLSEVLFASSAQTRRFSRTLARFVSTAWVLLLAYFSAPVAFDVSGSVASSAVSARAGTSRRSASALAFRRSVSFLRSLEAFLRAPPDAVAAHLSQMVRQQFPGLGFALLTRKKVRNNRENELLPAHVCVHHAPRTSTTRLSVALDKRASRHGSEASVEAPRAPPRARETVFSQGQTEGRGACGRGDCGGDIEGAGRRRGLRKERATWTWKSSLRPAQERVAEEEQIAAEERAAGCVETLLRCGVNAEKFAANLLRLRPDLRQATREKALAEICEKLSRSRRQAAHAVAKARQARRDASGAPGWGPLAEETPLGEETSPWDQRAEQAKPDTEQERAVLARGNLGGQRRENNARVQLAIAGAPARGSGWGPGKKTFAETLKESGKTRKETKPKRATEVDRSRQVGMKARTAREDRQSKRDPQRAEDKKIQTSKCPSLTENESSGEGDRGLPHGVLKKGNAEMRLHNPHFLRNGDPPKSSFSFDVSASVGVHLSKETLPHGWPGKDASSRTSPSLSLDSVSPCSLSLDSVSPHLASVSTAAALPSLLSTTSLSLASEISGRRVREGNSTFFGENVTAFSSAPSSCSFSPPSSSSASSSSSSLFSASSPVSTVPSMRPEKARSPALVLGSCGGGAGPVETQRGRDMPGEGGDLRGLPSENVSFREAREASAGAREDAKRGERRGERVEAGLHQEPPHMQSEGEREQCVPVALACLTPNTEKMVSEKSSCVGSSSLCLPLLPLSDVSPSSPDVAVGQATAEGAAVADFSSSLPFSCKTGETEQILHFRRSSGDGSEEKEFGHLLNGCRQAAPGERRLSAFSTKGNWRSFTREEGGEEAREDGEEGEGERGEGKREEGRPWSASSTLPLLAAVARGRRELWGDKKSGLSVCCSDSVESRTASESEDRKRGAEAQRVREAACMRLRAERLEFFPKKKQPSQGKVGEDKRWVTCPQRRSDRRRPVRRRGPVPPRKRTSQEINDKVSSSWGRAGRRDSDPPDTRSEQTVSGFVWQQGYLPPGTSRYFPELFTEFFCREQREGRTSFEHALARFLTELPVETEERRSGDACVEAAGSSRESGESLTSFSQKAKTQELNFRQEAKQDRDCSTEKNERHGVKERKKTNLVRVWWRLEGQLLRIAASPAEIFSEAVLLVRDFCCVVEDGEREEARDGAKRCLGCGVFREQRGDGLGREGGGDGQRGVCGETRRERSREIRESRESREKTEDETEDKSEADVPDESKTLWHDLDYEWIDTEDALRDTPGYRLTLTFWDGVRAPLHIFFSSPRRRRLWARTLRAAIARASLRVIQQAPPGDEFCASSRSSSFSSASSSFSSASSSFSSASSSFSSASSSFSSASPSLAFSDLPRRSSVSSASPSPPSSACLASGVSVRDRRKRNAGLFFERTDAPGRHTTSSSLFRSPLSPSSRSDPCVLVYSEHPNAPHSGTTVYFPSPFVFSPFFDSSRSSSARSASGCSPSSPESRVFPAEGKPTLWKAAPSLASGPDASRGGAVSEALSRFRELLGLSPLAPQDAKAVPCEAPEPPSASPQKTRFFSLFSQKARDKHRRQRVERTASRGDVEAGDPRPRRWGEGNEQREEQGGGCTENGRTQPTPGATETGRERGHRGRPQRSCKEIPLPARNEKNGGTLLVAVSHSEASRFSPVEIVGSASERDWCFPEDVCLSDRVAHAPGNILSSLSPPFSNFLGLFGGSF</sequence>
<feature type="compositionally biased region" description="Low complexity" evidence="1">
    <location>
        <begin position="3144"/>
        <end position="3156"/>
    </location>
</feature>
<feature type="region of interest" description="Disordered" evidence="1">
    <location>
        <begin position="1379"/>
        <end position="1419"/>
    </location>
</feature>
<feature type="compositionally biased region" description="Basic and acidic residues" evidence="1">
    <location>
        <begin position="1237"/>
        <end position="1266"/>
    </location>
</feature>
<feature type="region of interest" description="Disordered" evidence="1">
    <location>
        <begin position="1229"/>
        <end position="1285"/>
    </location>
</feature>
<feature type="region of interest" description="Disordered" evidence="1">
    <location>
        <begin position="2918"/>
        <end position="2969"/>
    </location>
</feature>
<feature type="region of interest" description="Disordered" evidence="1">
    <location>
        <begin position="3261"/>
        <end position="3369"/>
    </location>
</feature>
<protein>
    <recommendedName>
        <fullName evidence="4">Armadillo/beta-catenin-like repeat-containing protein</fullName>
    </recommendedName>
</protein>
<feature type="compositionally biased region" description="Basic and acidic residues" evidence="1">
    <location>
        <begin position="1466"/>
        <end position="1499"/>
    </location>
</feature>
<accession>A0A086PSQ5</accession>
<proteinExistence type="predicted"/>
<feature type="region of interest" description="Disordered" evidence="1">
    <location>
        <begin position="2116"/>
        <end position="2190"/>
    </location>
</feature>
<dbReference type="OrthoDB" id="10474386at2759"/>
<feature type="region of interest" description="Disordered" evidence="1">
    <location>
        <begin position="1883"/>
        <end position="1923"/>
    </location>
</feature>
<feature type="region of interest" description="Disordered" evidence="1">
    <location>
        <begin position="2552"/>
        <end position="2595"/>
    </location>
</feature>
<feature type="compositionally biased region" description="Basic and acidic residues" evidence="1">
    <location>
        <begin position="275"/>
        <end position="298"/>
    </location>
</feature>
<feature type="compositionally biased region" description="Polar residues" evidence="1">
    <location>
        <begin position="2552"/>
        <end position="2561"/>
    </location>
</feature>
<feature type="compositionally biased region" description="Basic and acidic residues" evidence="1">
    <location>
        <begin position="200"/>
        <end position="216"/>
    </location>
</feature>
<feature type="compositionally biased region" description="Acidic residues" evidence="1">
    <location>
        <begin position="368"/>
        <end position="488"/>
    </location>
</feature>
<feature type="compositionally biased region" description="Basic residues" evidence="1">
    <location>
        <begin position="2689"/>
        <end position="2706"/>
    </location>
</feature>
<feature type="compositionally biased region" description="Polar residues" evidence="1">
    <location>
        <begin position="2167"/>
        <end position="2179"/>
    </location>
</feature>
<feature type="compositionally biased region" description="Basic and acidic residues" evidence="1">
    <location>
        <begin position="126"/>
        <end position="193"/>
    </location>
</feature>
<feature type="compositionally biased region" description="Basic and acidic residues" evidence="1">
    <location>
        <begin position="2580"/>
        <end position="2591"/>
    </location>
</feature>
<dbReference type="PANTHER" id="PTHR13354:SF11">
    <property type="entry name" value="LYSINE-SPECIFIC DEMETHYLASE 9"/>
    <property type="match status" value="1"/>
</dbReference>
<feature type="region of interest" description="Disordered" evidence="1">
    <location>
        <begin position="2231"/>
        <end position="2250"/>
    </location>
</feature>
<dbReference type="PANTHER" id="PTHR13354">
    <property type="entry name" value="ROUND SPERMATID BASIC PROTEIN 1"/>
    <property type="match status" value="1"/>
</dbReference>
<feature type="compositionally biased region" description="Basic and acidic residues" evidence="1">
    <location>
        <begin position="46"/>
        <end position="56"/>
    </location>
</feature>
<feature type="compositionally biased region" description="Basic and acidic residues" evidence="1">
    <location>
        <begin position="2116"/>
        <end position="2138"/>
    </location>
</feature>
<feature type="region of interest" description="Disordered" evidence="1">
    <location>
        <begin position="1514"/>
        <end position="1609"/>
    </location>
</feature>
<reference evidence="2 3" key="2">
    <citation type="journal article" date="2015" name="Eukaryot. Cell">
        <title>Genetic mapping reveals that sinefungin resistance in Toxoplasma gondii is controlled by a putative amino acid transporter locus that can be used as a negative selectable marker.</title>
        <authorList>
            <person name="Behnke M.S."/>
            <person name="Khan A."/>
            <person name="Sibley L.D."/>
        </authorList>
    </citation>
    <scope>NUCLEOTIDE SEQUENCE [LARGE SCALE GENOMIC DNA]</scope>
    <source>
        <strain evidence="2 3">VAND</strain>
    </source>
</reference>
<feature type="region of interest" description="Disordered" evidence="1">
    <location>
        <begin position="521"/>
        <end position="554"/>
    </location>
</feature>
<feature type="region of interest" description="Disordered" evidence="1">
    <location>
        <begin position="2317"/>
        <end position="2438"/>
    </location>
</feature>
<feature type="compositionally biased region" description="Basic and acidic residues" evidence="1">
    <location>
        <begin position="1133"/>
        <end position="1145"/>
    </location>
</feature>
<feature type="region of interest" description="Disordered" evidence="1">
    <location>
        <begin position="3129"/>
        <end position="3156"/>
    </location>
</feature>
<organism evidence="2 3">
    <name type="scientific">Toxoplasma gondii VAND</name>
    <dbReference type="NCBI Taxonomy" id="933077"/>
    <lineage>
        <taxon>Eukaryota</taxon>
        <taxon>Sar</taxon>
        <taxon>Alveolata</taxon>
        <taxon>Apicomplexa</taxon>
        <taxon>Conoidasida</taxon>
        <taxon>Coccidia</taxon>
        <taxon>Eucoccidiorida</taxon>
        <taxon>Eimeriorina</taxon>
        <taxon>Sarcocystidae</taxon>
        <taxon>Toxoplasma</taxon>
    </lineage>
</organism>
<feature type="compositionally biased region" description="Basic and acidic residues" evidence="1">
    <location>
        <begin position="2146"/>
        <end position="2165"/>
    </location>
</feature>
<feature type="compositionally biased region" description="Low complexity" evidence="1">
    <location>
        <begin position="2317"/>
        <end position="2345"/>
    </location>
</feature>
<dbReference type="GO" id="GO:0005634">
    <property type="term" value="C:nucleus"/>
    <property type="evidence" value="ECO:0007669"/>
    <property type="project" value="InterPro"/>
</dbReference>
<feature type="region of interest" description="Disordered" evidence="1">
    <location>
        <begin position="125"/>
        <end position="237"/>
    </location>
</feature>
<comment type="caution">
    <text evidence="2">The sequence shown here is derived from an EMBL/GenBank/DDBJ whole genome shotgun (WGS) entry which is preliminary data.</text>
</comment>
<feature type="compositionally biased region" description="Basic and acidic residues" evidence="1">
    <location>
        <begin position="82"/>
        <end position="108"/>
    </location>
</feature>
<dbReference type="InterPro" id="IPR026306">
    <property type="entry name" value="RSBN1/Dpy-2/CEP530"/>
</dbReference>
<feature type="region of interest" description="Disordered" evidence="1">
    <location>
        <begin position="1117"/>
        <end position="1145"/>
    </location>
</feature>
<feature type="compositionally biased region" description="Basic and acidic residues" evidence="1">
    <location>
        <begin position="527"/>
        <end position="547"/>
    </location>
</feature>
<feature type="compositionally biased region" description="Acidic residues" evidence="1">
    <location>
        <begin position="1596"/>
        <end position="1608"/>
    </location>
</feature>
<evidence type="ECO:0000313" key="3">
    <source>
        <dbReference type="Proteomes" id="UP000028840"/>
    </source>
</evidence>
<dbReference type="EMBL" id="AEYJ02001290">
    <property type="protein sequence ID" value="KFH03387.1"/>
    <property type="molecule type" value="Genomic_DNA"/>
</dbReference>
<gene>
    <name evidence="2" type="ORF">TGVAND_294740</name>
</gene>
<feature type="compositionally biased region" description="Basic and acidic residues" evidence="1">
    <location>
        <begin position="2396"/>
        <end position="2438"/>
    </location>
</feature>
<feature type="compositionally biased region" description="Basic and acidic residues" evidence="1">
    <location>
        <begin position="2628"/>
        <end position="2647"/>
    </location>
</feature>
<feature type="region of interest" description="Disordered" evidence="1">
    <location>
        <begin position="340"/>
        <end position="491"/>
    </location>
</feature>
<feature type="region of interest" description="Disordered" evidence="1">
    <location>
        <begin position="2664"/>
        <end position="2737"/>
    </location>
</feature>
<feature type="region of interest" description="Disordered" evidence="1">
    <location>
        <begin position="263"/>
        <end position="322"/>
    </location>
</feature>
<feature type="region of interest" description="Disordered" evidence="1">
    <location>
        <begin position="2793"/>
        <end position="2846"/>
    </location>
</feature>
<feature type="compositionally biased region" description="Polar residues" evidence="1">
    <location>
        <begin position="2813"/>
        <end position="2826"/>
    </location>
</feature>
<evidence type="ECO:0000256" key="1">
    <source>
        <dbReference type="SAM" id="MobiDB-lite"/>
    </source>
</evidence>
<evidence type="ECO:0000313" key="2">
    <source>
        <dbReference type="EMBL" id="KFH03387.1"/>
    </source>
</evidence>
<feature type="compositionally biased region" description="Polar residues" evidence="1">
    <location>
        <begin position="3278"/>
        <end position="3287"/>
    </location>
</feature>
<feature type="region of interest" description="Disordered" evidence="1">
    <location>
        <begin position="21"/>
        <end position="108"/>
    </location>
</feature>
<feature type="compositionally biased region" description="Low complexity" evidence="1">
    <location>
        <begin position="1117"/>
        <end position="1126"/>
    </location>
</feature>